<dbReference type="AlphaFoldDB" id="A0AAD5TRB1"/>
<comment type="subcellular location">
    <subcellularLocation>
        <location evidence="1">Cytoplasm</location>
    </subcellularLocation>
</comment>
<comment type="similarity">
    <text evidence="2">Belongs to the CRIPT family.</text>
</comment>
<dbReference type="PANTHER" id="PTHR11805">
    <property type="entry name" value="CYSTEINE-RICH PDZ-BINDING PROTEIN"/>
    <property type="match status" value="1"/>
</dbReference>
<name>A0AAD5TRB1_9FUNG</name>
<dbReference type="InterPro" id="IPR019367">
    <property type="entry name" value="PDZ-binding_CRIPT"/>
</dbReference>
<dbReference type="GO" id="GO:0006397">
    <property type="term" value="P:mRNA processing"/>
    <property type="evidence" value="ECO:0007669"/>
    <property type="project" value="UniProtKB-KW"/>
</dbReference>
<gene>
    <name evidence="10" type="ORF">HDU87_008011</name>
</gene>
<reference evidence="10" key="1">
    <citation type="submission" date="2020-05" db="EMBL/GenBank/DDBJ databases">
        <title>Phylogenomic resolution of chytrid fungi.</title>
        <authorList>
            <person name="Stajich J.E."/>
            <person name="Amses K."/>
            <person name="Simmons R."/>
            <person name="Seto K."/>
            <person name="Myers J."/>
            <person name="Bonds A."/>
            <person name="Quandt C.A."/>
            <person name="Barry K."/>
            <person name="Liu P."/>
            <person name="Grigoriev I."/>
            <person name="Longcore J.E."/>
            <person name="James T.Y."/>
        </authorList>
    </citation>
    <scope>NUCLEOTIDE SEQUENCE</scope>
    <source>
        <strain evidence="10">JEL0379</strain>
    </source>
</reference>
<evidence type="ECO:0000256" key="9">
    <source>
        <dbReference type="SAM" id="MobiDB-lite"/>
    </source>
</evidence>
<organism evidence="10 11">
    <name type="scientific">Geranomyces variabilis</name>
    <dbReference type="NCBI Taxonomy" id="109894"/>
    <lineage>
        <taxon>Eukaryota</taxon>
        <taxon>Fungi</taxon>
        <taxon>Fungi incertae sedis</taxon>
        <taxon>Chytridiomycota</taxon>
        <taxon>Chytridiomycota incertae sedis</taxon>
        <taxon>Chytridiomycetes</taxon>
        <taxon>Spizellomycetales</taxon>
        <taxon>Powellomycetaceae</taxon>
        <taxon>Geranomyces</taxon>
    </lineage>
</organism>
<evidence type="ECO:0000313" key="11">
    <source>
        <dbReference type="Proteomes" id="UP001212152"/>
    </source>
</evidence>
<proteinExistence type="inferred from homology"/>
<dbReference type="PANTHER" id="PTHR11805:SF1">
    <property type="entry name" value="CYSTEINE-RICH PDZ-BINDING PROTEIN"/>
    <property type="match status" value="1"/>
</dbReference>
<evidence type="ECO:0000256" key="3">
    <source>
        <dbReference type="ARBA" id="ARBA00018615"/>
    </source>
</evidence>
<dbReference type="GO" id="GO:0008380">
    <property type="term" value="P:RNA splicing"/>
    <property type="evidence" value="ECO:0007669"/>
    <property type="project" value="UniProtKB-KW"/>
</dbReference>
<dbReference type="GO" id="GO:0005681">
    <property type="term" value="C:spliceosomal complex"/>
    <property type="evidence" value="ECO:0007669"/>
    <property type="project" value="UniProtKB-KW"/>
</dbReference>
<accession>A0AAD5TRB1</accession>
<dbReference type="GO" id="GO:0005737">
    <property type="term" value="C:cytoplasm"/>
    <property type="evidence" value="ECO:0007669"/>
    <property type="project" value="UniProtKB-SubCell"/>
</dbReference>
<comment type="caution">
    <text evidence="10">The sequence shown here is derived from an EMBL/GenBank/DDBJ whole genome shotgun (WGS) entry which is preliminary data.</text>
</comment>
<evidence type="ECO:0000256" key="7">
    <source>
        <dbReference type="ARBA" id="ARBA00023187"/>
    </source>
</evidence>
<evidence type="ECO:0000313" key="10">
    <source>
        <dbReference type="EMBL" id="KAJ3182672.1"/>
    </source>
</evidence>
<dbReference type="Pfam" id="PF10235">
    <property type="entry name" value="Cript"/>
    <property type="match status" value="1"/>
</dbReference>
<dbReference type="GO" id="GO:0031122">
    <property type="term" value="P:cytoplasmic microtubule organization"/>
    <property type="evidence" value="ECO:0007669"/>
    <property type="project" value="TreeGrafter"/>
</dbReference>
<dbReference type="Proteomes" id="UP001212152">
    <property type="component" value="Unassembled WGS sequence"/>
</dbReference>
<evidence type="ECO:0000256" key="1">
    <source>
        <dbReference type="ARBA" id="ARBA00004496"/>
    </source>
</evidence>
<evidence type="ECO:0000256" key="2">
    <source>
        <dbReference type="ARBA" id="ARBA00009021"/>
    </source>
</evidence>
<keyword evidence="7" id="KW-0508">mRNA splicing</keyword>
<evidence type="ECO:0000256" key="4">
    <source>
        <dbReference type="ARBA" id="ARBA00022490"/>
    </source>
</evidence>
<evidence type="ECO:0000256" key="8">
    <source>
        <dbReference type="ARBA" id="ARBA00032518"/>
    </source>
</evidence>
<keyword evidence="6" id="KW-0747">Spliceosome</keyword>
<evidence type="ECO:0000256" key="5">
    <source>
        <dbReference type="ARBA" id="ARBA00022664"/>
    </source>
</evidence>
<dbReference type="EMBL" id="JADGJQ010000008">
    <property type="protein sequence ID" value="KAJ3182672.1"/>
    <property type="molecule type" value="Genomic_DNA"/>
</dbReference>
<protein>
    <recommendedName>
        <fullName evidence="3">Cysteine-rich PDZ-binding protein</fullName>
    </recommendedName>
    <alternativeName>
        <fullName evidence="8">Cysteine-rich interactor of PDZ three</fullName>
    </alternativeName>
</protein>
<keyword evidence="4" id="KW-0963">Cytoplasm</keyword>
<feature type="region of interest" description="Disordered" evidence="9">
    <location>
        <begin position="17"/>
        <end position="56"/>
    </location>
</feature>
<dbReference type="GO" id="GO:0008017">
    <property type="term" value="F:microtubule binding"/>
    <property type="evidence" value="ECO:0007669"/>
    <property type="project" value="TreeGrafter"/>
</dbReference>
<sequence>MVCKKCEKKLTTLATSDPFAKSSSNTGGSSGGSKAASSSSSSSAAGPTRKINENKLLSSKAKFGGVKGGASGNKFMPYESKCKICKQRCHQMGSRYCQACSYKNGICAMCGISVLDTSGYKMASK</sequence>
<evidence type="ECO:0000256" key="6">
    <source>
        <dbReference type="ARBA" id="ARBA00022728"/>
    </source>
</evidence>
<keyword evidence="5" id="KW-0507">mRNA processing</keyword>
<feature type="compositionally biased region" description="Low complexity" evidence="9">
    <location>
        <begin position="20"/>
        <end position="46"/>
    </location>
</feature>
<keyword evidence="11" id="KW-1185">Reference proteome</keyword>